<dbReference type="RefSeq" id="WP_147687500.1">
    <property type="nucleotide sequence ID" value="NZ_VDUX01000008.1"/>
</dbReference>
<dbReference type="GO" id="GO:0003723">
    <property type="term" value="F:RNA binding"/>
    <property type="evidence" value="ECO:0007669"/>
    <property type="project" value="InterPro"/>
</dbReference>
<dbReference type="GO" id="GO:0006402">
    <property type="term" value="P:mRNA catabolic process"/>
    <property type="evidence" value="ECO:0007669"/>
    <property type="project" value="TreeGrafter"/>
</dbReference>
<dbReference type="InterPro" id="IPR050180">
    <property type="entry name" value="RNR_Ribonuclease"/>
</dbReference>
<dbReference type="SUPFAM" id="SSF50249">
    <property type="entry name" value="Nucleic acid-binding proteins"/>
    <property type="match status" value="1"/>
</dbReference>
<evidence type="ECO:0000313" key="3">
    <source>
        <dbReference type="EMBL" id="TXL57231.1"/>
    </source>
</evidence>
<dbReference type="GO" id="GO:0000175">
    <property type="term" value="F:3'-5'-RNA exonuclease activity"/>
    <property type="evidence" value="ECO:0007669"/>
    <property type="project" value="TreeGrafter"/>
</dbReference>
<keyword evidence="4" id="KW-1185">Reference proteome</keyword>
<dbReference type="SMART" id="SM00955">
    <property type="entry name" value="RNB"/>
    <property type="match status" value="1"/>
</dbReference>
<dbReference type="Pfam" id="PF18614">
    <property type="entry name" value="RNase_II_C_S1"/>
    <property type="match status" value="1"/>
</dbReference>
<dbReference type="InterPro" id="IPR012340">
    <property type="entry name" value="NA-bd_OB-fold"/>
</dbReference>
<dbReference type="Pfam" id="PF00773">
    <property type="entry name" value="RNB"/>
    <property type="match status" value="1"/>
</dbReference>
<organism evidence="3 4">
    <name type="scientific">Aeromicrobium terrae</name>
    <dbReference type="NCBI Taxonomy" id="2498846"/>
    <lineage>
        <taxon>Bacteria</taxon>
        <taxon>Bacillati</taxon>
        <taxon>Actinomycetota</taxon>
        <taxon>Actinomycetes</taxon>
        <taxon>Propionibacteriales</taxon>
        <taxon>Nocardioidaceae</taxon>
        <taxon>Aeromicrobium</taxon>
    </lineage>
</organism>
<name>A0A5C8NE23_9ACTN</name>
<evidence type="ECO:0000259" key="2">
    <source>
        <dbReference type="SMART" id="SM00955"/>
    </source>
</evidence>
<dbReference type="PANTHER" id="PTHR23355:SF42">
    <property type="entry name" value="RIBONUCLEASE II, CHLOROPLASTIC_MITOCHONDRIAL"/>
    <property type="match status" value="1"/>
</dbReference>
<dbReference type="GO" id="GO:0000932">
    <property type="term" value="C:P-body"/>
    <property type="evidence" value="ECO:0007669"/>
    <property type="project" value="TreeGrafter"/>
</dbReference>
<evidence type="ECO:0000313" key="4">
    <source>
        <dbReference type="Proteomes" id="UP000321571"/>
    </source>
</evidence>
<accession>A0A5C8NE23</accession>
<dbReference type="Proteomes" id="UP000321571">
    <property type="component" value="Unassembled WGS sequence"/>
</dbReference>
<dbReference type="AlphaFoldDB" id="A0A5C8NE23"/>
<evidence type="ECO:0000256" key="1">
    <source>
        <dbReference type="SAM" id="MobiDB-lite"/>
    </source>
</evidence>
<sequence length="464" mass="49561">MGSQDFSALRAELDLPPVERTSDFPADVEAEAERIAGEKPEAPLDLTDVPFVTIDPPGSMDLDQAVHLERRGDGFRVHYAIADVGAALPLGGPVDEEARRRGETIYLPDGRVPLHPPRLSEDALSLLPDQERRAVVWTIDVGADGKPGDVEVKRAVVRSVARLDYDEVMSAVGDGNAHPSIEALQDFGEARRAYRVAAGALELGIPEQVVVTSEDHWTIEWAHRTPADDWNAELSLLTGLVAGRMMVDAKVGILRTLPAPAAEDVTGFLKRAASMGVDVKDDDTAATVLARLDITVPAHVALMNDATVLLRGAGFHAFDGEDPEVVEHVGVGGAYAQVTAPLRRLADRFATEVCVALAAGEAVPDGIREALPTLPDIMRESGHQASAADRAAVAQVEAWQLADRVGDTFRALVVHTDGTETTVLLEDPSVLAPCTGQGLKEGETVDVRLAEVDVAAREVRFDVP</sequence>
<proteinExistence type="predicted"/>
<feature type="domain" description="RNB" evidence="2">
    <location>
        <begin position="43"/>
        <end position="360"/>
    </location>
</feature>
<dbReference type="InterPro" id="IPR001900">
    <property type="entry name" value="RNase_II/R"/>
</dbReference>
<protein>
    <submittedName>
        <fullName evidence="3">RNB domain-containing ribonuclease</fullName>
    </submittedName>
</protein>
<feature type="region of interest" description="Disordered" evidence="1">
    <location>
        <begin position="1"/>
        <end position="23"/>
    </location>
</feature>
<dbReference type="OrthoDB" id="5800376at2"/>
<dbReference type="InterPro" id="IPR040596">
    <property type="entry name" value="RNase_II_C_S1"/>
</dbReference>
<comment type="caution">
    <text evidence="3">The sequence shown here is derived from an EMBL/GenBank/DDBJ whole genome shotgun (WGS) entry which is preliminary data.</text>
</comment>
<dbReference type="EMBL" id="VDUX01000008">
    <property type="protein sequence ID" value="TXL57231.1"/>
    <property type="molecule type" value="Genomic_DNA"/>
</dbReference>
<gene>
    <name evidence="3" type="ORF">FHP06_14380</name>
</gene>
<reference evidence="3 4" key="1">
    <citation type="submission" date="2019-06" db="EMBL/GenBank/DDBJ databases">
        <title>Aeromicrobium sp. nov., isolated from a maize field.</title>
        <authorList>
            <person name="Lin S.-Y."/>
            <person name="Tsai C.-F."/>
            <person name="Young C.-C."/>
        </authorList>
    </citation>
    <scope>NUCLEOTIDE SEQUENCE [LARGE SCALE GENOMIC DNA]</scope>
    <source>
        <strain evidence="3 4">CC-CFT486</strain>
    </source>
</reference>
<dbReference type="PANTHER" id="PTHR23355">
    <property type="entry name" value="RIBONUCLEASE"/>
    <property type="match status" value="1"/>
</dbReference>